<name>A0AAD4T3I7_9MAGN</name>
<dbReference type="PANTHER" id="PTHR45500">
    <property type="entry name" value="OS02G0202600 PROTEIN"/>
    <property type="match status" value="1"/>
</dbReference>
<dbReference type="Proteomes" id="UP001202328">
    <property type="component" value="Unassembled WGS sequence"/>
</dbReference>
<dbReference type="PANTHER" id="PTHR45500:SF1">
    <property type="entry name" value="OS02G0202600 PROTEIN"/>
    <property type="match status" value="1"/>
</dbReference>
<organism evidence="1 2">
    <name type="scientific">Papaver atlanticum</name>
    <dbReference type="NCBI Taxonomy" id="357466"/>
    <lineage>
        <taxon>Eukaryota</taxon>
        <taxon>Viridiplantae</taxon>
        <taxon>Streptophyta</taxon>
        <taxon>Embryophyta</taxon>
        <taxon>Tracheophyta</taxon>
        <taxon>Spermatophyta</taxon>
        <taxon>Magnoliopsida</taxon>
        <taxon>Ranunculales</taxon>
        <taxon>Papaveraceae</taxon>
        <taxon>Papaveroideae</taxon>
        <taxon>Papaver</taxon>
    </lineage>
</organism>
<sequence>MENDDDAITTPIQSAKDWLGSLAKGQISSEIETKPLQNLYATLVQNGLIQCNFIVPQSSSDRDGRYDTWNVSVDFNISYFSTAKKIRKSGTALLAEVADMGDADAQYELGRRLRTENPYVQLEQQASQSRTRRHATTRSSCSHLVNAVEQACIFPQFADHS</sequence>
<keyword evidence="2" id="KW-1185">Reference proteome</keyword>
<evidence type="ECO:0000313" key="1">
    <source>
        <dbReference type="EMBL" id="KAI3938722.1"/>
    </source>
</evidence>
<accession>A0AAD4T3I7</accession>
<gene>
    <name evidence="1" type="ORF">MKW98_011874</name>
</gene>
<dbReference type="EMBL" id="JAJJMB010005473">
    <property type="protein sequence ID" value="KAI3938722.1"/>
    <property type="molecule type" value="Genomic_DNA"/>
</dbReference>
<evidence type="ECO:0000313" key="2">
    <source>
        <dbReference type="Proteomes" id="UP001202328"/>
    </source>
</evidence>
<protein>
    <submittedName>
        <fullName evidence="1">Uncharacterized protein</fullName>
    </submittedName>
</protein>
<comment type="caution">
    <text evidence="1">The sequence shown here is derived from an EMBL/GenBank/DDBJ whole genome shotgun (WGS) entry which is preliminary data.</text>
</comment>
<reference evidence="1" key="1">
    <citation type="submission" date="2022-04" db="EMBL/GenBank/DDBJ databases">
        <title>A functionally conserved STORR gene fusion in Papaver species that diverged 16.8 million years ago.</title>
        <authorList>
            <person name="Catania T."/>
        </authorList>
    </citation>
    <scope>NUCLEOTIDE SEQUENCE</scope>
    <source>
        <strain evidence="1">S-188037</strain>
    </source>
</reference>
<proteinExistence type="predicted"/>
<dbReference type="AlphaFoldDB" id="A0AAD4T3I7"/>